<dbReference type="PANTHER" id="PTHR30466:SF15">
    <property type="entry name" value="POSSIBLE OXIDOREDUCTASE"/>
    <property type="match status" value="1"/>
</dbReference>
<organism evidence="3">
    <name type="scientific">Kitasatospora camelliae</name>
    <dbReference type="NCBI Taxonomy" id="3156397"/>
    <lineage>
        <taxon>Bacteria</taxon>
        <taxon>Bacillati</taxon>
        <taxon>Actinomycetota</taxon>
        <taxon>Actinomycetes</taxon>
        <taxon>Kitasatosporales</taxon>
        <taxon>Streptomycetaceae</taxon>
        <taxon>Kitasatospora</taxon>
    </lineage>
</organism>
<dbReference type="SMART" id="SM00903">
    <property type="entry name" value="Flavin_Reduct"/>
    <property type="match status" value="1"/>
</dbReference>
<dbReference type="GO" id="GO:0042602">
    <property type="term" value="F:riboflavin reductase (NADPH) activity"/>
    <property type="evidence" value="ECO:0007669"/>
    <property type="project" value="TreeGrafter"/>
</dbReference>
<dbReference type="InterPro" id="IPR050268">
    <property type="entry name" value="NADH-dep_flavin_reductase"/>
</dbReference>
<dbReference type="AlphaFoldDB" id="A0AAU8JSE5"/>
<protein>
    <submittedName>
        <fullName evidence="3">Flavin reductase family protein</fullName>
    </submittedName>
</protein>
<reference evidence="3" key="1">
    <citation type="submission" date="2024-06" db="EMBL/GenBank/DDBJ databases">
        <title>The genome sequences of Kitasatospora sp. strain HUAS MG31.</title>
        <authorList>
            <person name="Mo P."/>
        </authorList>
    </citation>
    <scope>NUCLEOTIDE SEQUENCE</scope>
    <source>
        <strain evidence="3">HUAS MG31</strain>
    </source>
</reference>
<evidence type="ECO:0000313" key="3">
    <source>
        <dbReference type="EMBL" id="XCM78225.1"/>
    </source>
</evidence>
<sequence length="159" mass="17140">MEAFEKFVALLDYPVFVVTAAAEGERAGCLVGFAGQCSIDPPRFVVWLSKANHTYGVACRARFLAVHLLPRDHRLAELFGGATGDEVDKFREVAWFAGPDGVPVITDVPGWFTGRVIDHADWGDHTGFLLAPVAARVPEAADPVLSFSDVHDIDAGHPA</sequence>
<dbReference type="RefSeq" id="WP_354637968.1">
    <property type="nucleotide sequence ID" value="NZ_CP159872.1"/>
</dbReference>
<dbReference type="Gene3D" id="2.30.110.10">
    <property type="entry name" value="Electron Transport, Fmn-binding Protein, Chain A"/>
    <property type="match status" value="1"/>
</dbReference>
<feature type="domain" description="Flavin reductase like" evidence="2">
    <location>
        <begin position="8"/>
        <end position="152"/>
    </location>
</feature>
<dbReference type="EMBL" id="CP159872">
    <property type="protein sequence ID" value="XCM78225.1"/>
    <property type="molecule type" value="Genomic_DNA"/>
</dbReference>
<dbReference type="InterPro" id="IPR002563">
    <property type="entry name" value="Flavin_Rdtase-like_dom"/>
</dbReference>
<evidence type="ECO:0000256" key="1">
    <source>
        <dbReference type="ARBA" id="ARBA00023002"/>
    </source>
</evidence>
<proteinExistence type="predicted"/>
<accession>A0AAU8JSE5</accession>
<dbReference type="InterPro" id="IPR012349">
    <property type="entry name" value="Split_barrel_FMN-bd"/>
</dbReference>
<name>A0AAU8JSE5_9ACTN</name>
<dbReference type="KEGG" id="kcm:ABWK59_04380"/>
<dbReference type="PANTHER" id="PTHR30466">
    <property type="entry name" value="FLAVIN REDUCTASE"/>
    <property type="match status" value="1"/>
</dbReference>
<keyword evidence="1" id="KW-0560">Oxidoreductase</keyword>
<dbReference type="GO" id="GO:0010181">
    <property type="term" value="F:FMN binding"/>
    <property type="evidence" value="ECO:0007669"/>
    <property type="project" value="InterPro"/>
</dbReference>
<gene>
    <name evidence="3" type="ORF">ABWK59_04380</name>
</gene>
<dbReference type="SUPFAM" id="SSF50475">
    <property type="entry name" value="FMN-binding split barrel"/>
    <property type="match status" value="1"/>
</dbReference>
<evidence type="ECO:0000259" key="2">
    <source>
        <dbReference type="SMART" id="SM00903"/>
    </source>
</evidence>
<dbReference type="Pfam" id="PF01613">
    <property type="entry name" value="Flavin_Reduct"/>
    <property type="match status" value="1"/>
</dbReference>